<proteinExistence type="predicted"/>
<accession>A0A1Y1UGG6</accession>
<dbReference type="RefSeq" id="XP_021871107.1">
    <property type="nucleotide sequence ID" value="XM_022018839.1"/>
</dbReference>
<dbReference type="InParanoid" id="A0A1Y1UGG6"/>
<dbReference type="GeneID" id="33560648"/>
<evidence type="ECO:0000313" key="2">
    <source>
        <dbReference type="EMBL" id="ORX37069.1"/>
    </source>
</evidence>
<evidence type="ECO:0000256" key="1">
    <source>
        <dbReference type="SAM" id="MobiDB-lite"/>
    </source>
</evidence>
<gene>
    <name evidence="2" type="ORF">BD324DRAFT_656282</name>
</gene>
<dbReference type="AlphaFoldDB" id="A0A1Y1UGG6"/>
<sequence>MALRMDDSDKLANNVKPGGMQSTGEHAQGVLDTAASYLPGQSKPGDALNDDAASPNMTHDTGRQGGLDAFKTSGNQGPIDYLKTKMDQGASNVQTDKSATQQLRDTMTPGNAGIGEQPNQGPGLMDRAAGAMNSVKESIMGPGHDSPVSVTRHEEL</sequence>
<dbReference type="Proteomes" id="UP000193218">
    <property type="component" value="Unassembled WGS sequence"/>
</dbReference>
<organism evidence="2 3">
    <name type="scientific">Kockovaella imperatae</name>
    <dbReference type="NCBI Taxonomy" id="4999"/>
    <lineage>
        <taxon>Eukaryota</taxon>
        <taxon>Fungi</taxon>
        <taxon>Dikarya</taxon>
        <taxon>Basidiomycota</taxon>
        <taxon>Agaricomycotina</taxon>
        <taxon>Tremellomycetes</taxon>
        <taxon>Tremellales</taxon>
        <taxon>Cuniculitremaceae</taxon>
        <taxon>Kockovaella</taxon>
    </lineage>
</organism>
<dbReference type="EMBL" id="NBSH01000006">
    <property type="protein sequence ID" value="ORX37069.1"/>
    <property type="molecule type" value="Genomic_DNA"/>
</dbReference>
<feature type="region of interest" description="Disordered" evidence="1">
    <location>
        <begin position="1"/>
        <end position="82"/>
    </location>
</feature>
<protein>
    <submittedName>
        <fullName evidence="2">Uncharacterized protein</fullName>
    </submittedName>
</protein>
<reference evidence="2 3" key="1">
    <citation type="submission" date="2017-03" db="EMBL/GenBank/DDBJ databases">
        <title>Widespread Adenine N6-methylation of Active Genes in Fungi.</title>
        <authorList>
            <consortium name="DOE Joint Genome Institute"/>
            <person name="Mondo S.J."/>
            <person name="Dannebaum R.O."/>
            <person name="Kuo R.C."/>
            <person name="Louie K.B."/>
            <person name="Bewick A.J."/>
            <person name="Labutti K."/>
            <person name="Haridas S."/>
            <person name="Kuo A."/>
            <person name="Salamov A."/>
            <person name="Ahrendt S.R."/>
            <person name="Lau R."/>
            <person name="Bowen B.P."/>
            <person name="Lipzen A."/>
            <person name="Sullivan W."/>
            <person name="Andreopoulos W.B."/>
            <person name="Clum A."/>
            <person name="Lindquist E."/>
            <person name="Daum C."/>
            <person name="Northen T.R."/>
            <person name="Ramamoorthy G."/>
            <person name="Schmitz R.J."/>
            <person name="Gryganskyi A."/>
            <person name="Culley D."/>
            <person name="Magnuson J."/>
            <person name="James T.Y."/>
            <person name="O'Malley M.A."/>
            <person name="Stajich J.E."/>
            <person name="Spatafora J.W."/>
            <person name="Visel A."/>
            <person name="Grigoriev I.V."/>
        </authorList>
    </citation>
    <scope>NUCLEOTIDE SEQUENCE [LARGE SCALE GENOMIC DNA]</scope>
    <source>
        <strain evidence="2 3">NRRL Y-17943</strain>
    </source>
</reference>
<comment type="caution">
    <text evidence="2">The sequence shown here is derived from an EMBL/GenBank/DDBJ whole genome shotgun (WGS) entry which is preliminary data.</text>
</comment>
<feature type="region of interest" description="Disordered" evidence="1">
    <location>
        <begin position="105"/>
        <end position="127"/>
    </location>
</feature>
<keyword evidence="3" id="KW-1185">Reference proteome</keyword>
<feature type="compositionally biased region" description="Basic and acidic residues" evidence="1">
    <location>
        <begin position="1"/>
        <end position="10"/>
    </location>
</feature>
<evidence type="ECO:0000313" key="3">
    <source>
        <dbReference type="Proteomes" id="UP000193218"/>
    </source>
</evidence>
<name>A0A1Y1UGG6_9TREE</name>
<feature type="region of interest" description="Disordered" evidence="1">
    <location>
        <begin position="137"/>
        <end position="156"/>
    </location>
</feature>